<dbReference type="AlphaFoldDB" id="A0A136JJG5"/>
<organism evidence="3 4">
    <name type="scientific">Microdochium bolleyi</name>
    <dbReference type="NCBI Taxonomy" id="196109"/>
    <lineage>
        <taxon>Eukaryota</taxon>
        <taxon>Fungi</taxon>
        <taxon>Dikarya</taxon>
        <taxon>Ascomycota</taxon>
        <taxon>Pezizomycotina</taxon>
        <taxon>Sordariomycetes</taxon>
        <taxon>Xylariomycetidae</taxon>
        <taxon>Xylariales</taxon>
        <taxon>Microdochiaceae</taxon>
        <taxon>Microdochium</taxon>
    </lineage>
</organism>
<feature type="region of interest" description="Disordered" evidence="1">
    <location>
        <begin position="20"/>
        <end position="159"/>
    </location>
</feature>
<evidence type="ECO:0000256" key="2">
    <source>
        <dbReference type="SAM" id="Phobius"/>
    </source>
</evidence>
<feature type="compositionally biased region" description="Polar residues" evidence="1">
    <location>
        <begin position="136"/>
        <end position="146"/>
    </location>
</feature>
<dbReference type="STRING" id="196109.A0A136JJG5"/>
<protein>
    <recommendedName>
        <fullName evidence="5">Mid2 domain-containing protein</fullName>
    </recommendedName>
</protein>
<sequence>MAGLFDGLLPGLGGGNNNDGGILGPLLPSSNGDNQTPRPSTTANVGSPPPPLTLTAPQSTRTQQATSATATATTRPTTLQTSVQPVPTTTRPTTTNLPTTMMTIPSPAPTTQDTPADISTTPPPAAVPTTSDPVTQTTPAPQSSGTLAPVTDNRGSSQDTIASLPKTTFIGIASGVGALIVLLIVVFMVRRTLRSRREGNRQILDRLDLTIGTSEAPVGSSAKPAMTRSMEDLNRSWNAGLEQYHQPPRAQVNAKGMGYAM</sequence>
<proteinExistence type="predicted"/>
<dbReference type="Proteomes" id="UP000070501">
    <property type="component" value="Unassembled WGS sequence"/>
</dbReference>
<dbReference type="OrthoDB" id="4776953at2759"/>
<feature type="compositionally biased region" description="Polar residues" evidence="1">
    <location>
        <begin position="109"/>
        <end position="118"/>
    </location>
</feature>
<dbReference type="EMBL" id="KQ964245">
    <property type="protein sequence ID" value="KXJ97291.1"/>
    <property type="molecule type" value="Genomic_DNA"/>
</dbReference>
<feature type="compositionally biased region" description="Low complexity" evidence="1">
    <location>
        <begin position="55"/>
        <end position="105"/>
    </location>
</feature>
<feature type="transmembrane region" description="Helical" evidence="2">
    <location>
        <begin position="169"/>
        <end position="189"/>
    </location>
</feature>
<feature type="compositionally biased region" description="Polar residues" evidence="1">
    <location>
        <begin position="29"/>
        <end position="45"/>
    </location>
</feature>
<evidence type="ECO:0000256" key="1">
    <source>
        <dbReference type="SAM" id="MobiDB-lite"/>
    </source>
</evidence>
<keyword evidence="2" id="KW-0812">Transmembrane</keyword>
<gene>
    <name evidence="3" type="ORF">Micbo1qcDRAFT_6889</name>
</gene>
<accession>A0A136JJG5</accession>
<dbReference type="InParanoid" id="A0A136JJG5"/>
<keyword evidence="2" id="KW-0472">Membrane</keyword>
<keyword evidence="2" id="KW-1133">Transmembrane helix</keyword>
<evidence type="ECO:0008006" key="5">
    <source>
        <dbReference type="Google" id="ProtNLM"/>
    </source>
</evidence>
<evidence type="ECO:0000313" key="4">
    <source>
        <dbReference type="Proteomes" id="UP000070501"/>
    </source>
</evidence>
<evidence type="ECO:0000313" key="3">
    <source>
        <dbReference type="EMBL" id="KXJ97291.1"/>
    </source>
</evidence>
<reference evidence="4" key="1">
    <citation type="submission" date="2016-02" db="EMBL/GenBank/DDBJ databases">
        <title>Draft genome sequence of Microdochium bolleyi, a fungal endophyte of beachgrass.</title>
        <authorList>
            <consortium name="DOE Joint Genome Institute"/>
            <person name="David A.S."/>
            <person name="May G."/>
            <person name="Haridas S."/>
            <person name="Lim J."/>
            <person name="Wang M."/>
            <person name="Labutti K."/>
            <person name="Lipzen A."/>
            <person name="Barry K."/>
            <person name="Grigoriev I.V."/>
        </authorList>
    </citation>
    <scope>NUCLEOTIDE SEQUENCE [LARGE SCALE GENOMIC DNA]</scope>
    <source>
        <strain evidence="4">J235TASD1</strain>
    </source>
</reference>
<name>A0A136JJG5_9PEZI</name>
<keyword evidence="4" id="KW-1185">Reference proteome</keyword>